<evidence type="ECO:0000256" key="4">
    <source>
        <dbReference type="ARBA" id="ARBA00022840"/>
    </source>
</evidence>
<keyword evidence="2" id="KW-0813">Transport</keyword>
<dbReference type="InterPro" id="IPR050153">
    <property type="entry name" value="Metal_Ion_Import_ABC"/>
</dbReference>
<evidence type="ECO:0000256" key="2">
    <source>
        <dbReference type="ARBA" id="ARBA00022448"/>
    </source>
</evidence>
<dbReference type="Gene3D" id="3.40.50.300">
    <property type="entry name" value="P-loop containing nucleotide triphosphate hydrolases"/>
    <property type="match status" value="1"/>
</dbReference>
<gene>
    <name evidence="6" type="ORF">US36_C0018G0015</name>
</gene>
<evidence type="ECO:0000256" key="3">
    <source>
        <dbReference type="ARBA" id="ARBA00022741"/>
    </source>
</evidence>
<dbReference type="SMART" id="SM00382">
    <property type="entry name" value="AAA"/>
    <property type="match status" value="1"/>
</dbReference>
<dbReference type="InterPro" id="IPR027417">
    <property type="entry name" value="P-loop_NTPase"/>
</dbReference>
<protein>
    <recommendedName>
        <fullName evidence="5">ABC transporter domain-containing protein</fullName>
    </recommendedName>
</protein>
<dbReference type="Proteomes" id="UP000034044">
    <property type="component" value="Unassembled WGS sequence"/>
</dbReference>
<dbReference type="GO" id="GO:0016887">
    <property type="term" value="F:ATP hydrolysis activity"/>
    <property type="evidence" value="ECO:0007669"/>
    <property type="project" value="InterPro"/>
</dbReference>
<dbReference type="PANTHER" id="PTHR42734">
    <property type="entry name" value="METAL TRANSPORT SYSTEM ATP-BINDING PROTEIN TM_0124-RELATED"/>
    <property type="match status" value="1"/>
</dbReference>
<organism evidence="6 7">
    <name type="scientific">Candidatus Wolfebacteria bacterium GW2011_GWC1_37_10</name>
    <dbReference type="NCBI Taxonomy" id="1619010"/>
    <lineage>
        <taxon>Bacteria</taxon>
        <taxon>Candidatus Wolfeibacteriota</taxon>
    </lineage>
</organism>
<evidence type="ECO:0000256" key="1">
    <source>
        <dbReference type="ARBA" id="ARBA00005417"/>
    </source>
</evidence>
<keyword evidence="3" id="KW-0547">Nucleotide-binding</keyword>
<keyword evidence="4" id="KW-0067">ATP-binding</keyword>
<dbReference type="SUPFAM" id="SSF52540">
    <property type="entry name" value="P-loop containing nucleoside triphosphate hydrolases"/>
    <property type="match status" value="1"/>
</dbReference>
<evidence type="ECO:0000313" key="6">
    <source>
        <dbReference type="EMBL" id="KKQ21556.1"/>
    </source>
</evidence>
<accession>A0A0G0J030</accession>
<dbReference type="GO" id="GO:0005524">
    <property type="term" value="F:ATP binding"/>
    <property type="evidence" value="ECO:0007669"/>
    <property type="project" value="UniProtKB-KW"/>
</dbReference>
<reference evidence="6 7" key="1">
    <citation type="journal article" date="2015" name="Nature">
        <title>rRNA introns, odd ribosomes, and small enigmatic genomes across a large radiation of phyla.</title>
        <authorList>
            <person name="Brown C.T."/>
            <person name="Hug L.A."/>
            <person name="Thomas B.C."/>
            <person name="Sharon I."/>
            <person name="Castelle C.J."/>
            <person name="Singh A."/>
            <person name="Wilkins M.J."/>
            <person name="Williams K.H."/>
            <person name="Banfield J.F."/>
        </authorList>
    </citation>
    <scope>NUCLEOTIDE SEQUENCE [LARGE SCALE GENOMIC DNA]</scope>
</reference>
<dbReference type="PROSITE" id="PS50893">
    <property type="entry name" value="ABC_TRANSPORTER_2"/>
    <property type="match status" value="1"/>
</dbReference>
<sequence length="230" mass="26042">MAILEVKNLNIELGGVQVLENINFEVNRGDVLAIIGPNGAGKTTLLKAILGLIDYKGEIKWQQNIKIGYVPQRMDIETDVPLTVKEFFYLRGKQTTDAAIEDILKAVQLDEKILKSGFGEISTGQRQRILIAWAMMENPDALLFDEPTADIDIAGQESIYKMLYNLQKNFNLTIILVSHDLNIVYRYAEKVLCINRQALCIGTPEEILDTEHLTKLYGGEKGFYHHEHKH</sequence>
<dbReference type="InterPro" id="IPR003593">
    <property type="entry name" value="AAA+_ATPase"/>
</dbReference>
<comment type="similarity">
    <text evidence="1">Belongs to the ABC transporter superfamily.</text>
</comment>
<dbReference type="PANTHER" id="PTHR42734:SF17">
    <property type="entry name" value="METAL TRANSPORT SYSTEM ATP-BINDING PROTEIN TM_0124-RELATED"/>
    <property type="match status" value="1"/>
</dbReference>
<evidence type="ECO:0000313" key="7">
    <source>
        <dbReference type="Proteomes" id="UP000034044"/>
    </source>
</evidence>
<comment type="caution">
    <text evidence="6">The sequence shown here is derived from an EMBL/GenBank/DDBJ whole genome shotgun (WGS) entry which is preliminary data.</text>
</comment>
<dbReference type="InterPro" id="IPR003439">
    <property type="entry name" value="ABC_transporter-like_ATP-bd"/>
</dbReference>
<proteinExistence type="inferred from homology"/>
<evidence type="ECO:0000259" key="5">
    <source>
        <dbReference type="PROSITE" id="PS50893"/>
    </source>
</evidence>
<dbReference type="EMBL" id="LBSR01000018">
    <property type="protein sequence ID" value="KKQ21556.1"/>
    <property type="molecule type" value="Genomic_DNA"/>
</dbReference>
<dbReference type="Pfam" id="PF00005">
    <property type="entry name" value="ABC_tran"/>
    <property type="match status" value="1"/>
</dbReference>
<name>A0A0G0J030_9BACT</name>
<feature type="domain" description="ABC transporter" evidence="5">
    <location>
        <begin position="4"/>
        <end position="221"/>
    </location>
</feature>
<dbReference type="AlphaFoldDB" id="A0A0G0J030"/>